<dbReference type="PANTHER" id="PTHR46505:SF1">
    <property type="entry name" value="OXIDOREDUCTASE NAD-BINDING DOMAIN-CONTAINING PROTEIN 1"/>
    <property type="match status" value="1"/>
</dbReference>
<sequence>MLSSMPQARSAKAILSHQERTATEPRENDVHTATLAKVTPVNDRIKRFKFEIKEKDGFNAGGFTITSSPSEALPRSDPDFVPYFELAVQKSPDNPPAAWLWQPVDDILGKEVTVRVGGSFVWPPPCLDMKKIKRAIFIAGGVGIKFKVTKDRLELFFTGTWDGSEMGTNDGDLIHPLMSLTLPQIDSATEVPVCAWTHRIDDIALSSAVGNRKEAQSTVFYVCGPPDMTDDMVKFIKEQDNVAPERVLCEKWW</sequence>
<evidence type="ECO:0000256" key="3">
    <source>
        <dbReference type="SAM" id="MobiDB-lite"/>
    </source>
</evidence>
<feature type="region of interest" description="Disordered" evidence="3">
    <location>
        <begin position="1"/>
        <end position="28"/>
    </location>
</feature>
<reference evidence="4" key="2">
    <citation type="submission" date="2019-04" db="UniProtKB">
        <authorList>
            <consortium name="EnsemblPlants"/>
        </authorList>
    </citation>
    <scope>IDENTIFICATION</scope>
    <source>
        <strain evidence="4">cv. Heinz 1706</strain>
    </source>
</reference>
<dbReference type="InterPro" id="IPR052128">
    <property type="entry name" value="Oxidoreductase_NAD-binding"/>
</dbReference>
<evidence type="ECO:0000313" key="4">
    <source>
        <dbReference type="EnsemblPlants" id="Solyc00g033880.1.1"/>
    </source>
</evidence>
<dbReference type="CDD" id="cd00322">
    <property type="entry name" value="FNR_like"/>
    <property type="match status" value="1"/>
</dbReference>
<organism evidence="4">
    <name type="scientific">Solanum lycopersicum</name>
    <name type="common">Tomato</name>
    <name type="synonym">Lycopersicon esculentum</name>
    <dbReference type="NCBI Taxonomy" id="4081"/>
    <lineage>
        <taxon>Eukaryota</taxon>
        <taxon>Viridiplantae</taxon>
        <taxon>Streptophyta</taxon>
        <taxon>Embryophyta</taxon>
        <taxon>Tracheophyta</taxon>
        <taxon>Spermatophyta</taxon>
        <taxon>Magnoliopsida</taxon>
        <taxon>eudicotyledons</taxon>
        <taxon>Gunneridae</taxon>
        <taxon>Pentapetalae</taxon>
        <taxon>asterids</taxon>
        <taxon>lamiids</taxon>
        <taxon>Solanales</taxon>
        <taxon>Solanaceae</taxon>
        <taxon>Solanoideae</taxon>
        <taxon>Solaneae</taxon>
        <taxon>Solanum</taxon>
        <taxon>Solanum subgen. Lycopersicon</taxon>
    </lineage>
</organism>
<keyword evidence="1" id="KW-0560">Oxidoreductase</keyword>
<keyword evidence="2" id="KW-0520">NAD</keyword>
<dbReference type="Gramene" id="Solyc00g033880.1.1">
    <property type="protein sequence ID" value="Solyc00g033880.1.1"/>
    <property type="gene ID" value="Solyc00g033880.1"/>
</dbReference>
<dbReference type="Gene3D" id="3.40.50.80">
    <property type="entry name" value="Nucleotide-binding domain of ferredoxin-NADP reductase (FNR) module"/>
    <property type="match status" value="1"/>
</dbReference>
<proteinExistence type="predicted"/>
<evidence type="ECO:0000256" key="1">
    <source>
        <dbReference type="ARBA" id="ARBA00023002"/>
    </source>
</evidence>
<dbReference type="PaxDb" id="4081-Solyc00g033880.1.1"/>
<dbReference type="EnsemblPlants" id="Solyc00g033880.1.1">
    <property type="protein sequence ID" value="Solyc00g033880.1.1"/>
    <property type="gene ID" value="Solyc00g033880.1"/>
</dbReference>
<dbReference type="GO" id="GO:0016491">
    <property type="term" value="F:oxidoreductase activity"/>
    <property type="evidence" value="ECO:0007669"/>
    <property type="project" value="UniProtKB-KW"/>
</dbReference>
<protein>
    <recommendedName>
        <fullName evidence="6">FAD-binding FR-type domain-containing protein</fullName>
    </recommendedName>
</protein>
<evidence type="ECO:0000256" key="2">
    <source>
        <dbReference type="ARBA" id="ARBA00023027"/>
    </source>
</evidence>
<keyword evidence="5" id="KW-1185">Reference proteome</keyword>
<evidence type="ECO:0008006" key="6">
    <source>
        <dbReference type="Google" id="ProtNLM"/>
    </source>
</evidence>
<evidence type="ECO:0000313" key="5">
    <source>
        <dbReference type="Proteomes" id="UP000004994"/>
    </source>
</evidence>
<feature type="compositionally biased region" description="Basic and acidic residues" evidence="3">
    <location>
        <begin position="17"/>
        <end position="28"/>
    </location>
</feature>
<dbReference type="PANTHER" id="PTHR46505">
    <property type="entry name" value="OXIDOREDUCTASE NAD-BINDING DOMAIN-CONTAINING PROTEIN 1"/>
    <property type="match status" value="1"/>
</dbReference>
<accession>A0A494G9C4</accession>
<dbReference type="InParanoid" id="A0A494G9C4"/>
<dbReference type="SUPFAM" id="SSF52343">
    <property type="entry name" value="Ferredoxin reductase-like, C-terminal NADP-linked domain"/>
    <property type="match status" value="1"/>
</dbReference>
<dbReference type="STRING" id="4081.A0A494G9C4"/>
<name>A0A494G9C4_SOLLC</name>
<dbReference type="AlphaFoldDB" id="A0A494G9C4"/>
<reference evidence="4" key="1">
    <citation type="journal article" date="2012" name="Nature">
        <title>The tomato genome sequence provides insights into fleshy fruit evolution.</title>
        <authorList>
            <consortium name="Tomato Genome Consortium"/>
        </authorList>
    </citation>
    <scope>NUCLEOTIDE SEQUENCE [LARGE SCALE GENOMIC DNA]</scope>
    <source>
        <strain evidence="4">cv. Heinz 1706</strain>
    </source>
</reference>
<dbReference type="Proteomes" id="UP000004994">
    <property type="component" value="Unassembled WGS sequence"/>
</dbReference>
<dbReference type="InterPro" id="IPR039261">
    <property type="entry name" value="FNR_nucleotide-bd"/>
</dbReference>